<sequence length="202" mass="23635">MYFSLCVTIYFSISSSAYQFLYLLINILLYQSIYFSVFLSFYQSMYLSIYLFISLSLNLLINLFLYLSIYFSIFVSFYHSLSFSITVVGMIESERRLYLLVREEKRFAEAKKHCQERGGWLAMPHDEVSNELLASYVTHGSSLGAYSRWQPGEPNNILGNENCVEMMSSGGWNNVDCSQGLYFVCEFEKLDTWPQNTYFFLF</sequence>
<dbReference type="InterPro" id="IPR051663">
    <property type="entry name" value="CLec_Tetranectin-domain"/>
</dbReference>
<keyword evidence="6" id="KW-1133">Transmembrane helix</keyword>
<evidence type="ECO:0000259" key="7">
    <source>
        <dbReference type="PROSITE" id="PS50041"/>
    </source>
</evidence>
<evidence type="ECO:0000256" key="4">
    <source>
        <dbReference type="ARBA" id="ARBA00022734"/>
    </source>
</evidence>
<dbReference type="Ensembl" id="ENSEBUT00000000553.1">
    <property type="protein sequence ID" value="ENSEBUP00000000261.1"/>
    <property type="gene ID" value="ENSEBUG00000000447.1"/>
</dbReference>
<keyword evidence="5" id="KW-1015">Disulfide bond</keyword>
<name>A0A8C4N250_EPTBU</name>
<proteinExistence type="predicted"/>
<dbReference type="GeneTree" id="ENSGT00940000159468"/>
<evidence type="ECO:0000313" key="8">
    <source>
        <dbReference type="Ensembl" id="ENSEBUP00000000261.1"/>
    </source>
</evidence>
<dbReference type="GO" id="GO:0030246">
    <property type="term" value="F:carbohydrate binding"/>
    <property type="evidence" value="ECO:0007669"/>
    <property type="project" value="UniProtKB-KW"/>
</dbReference>
<evidence type="ECO:0000313" key="9">
    <source>
        <dbReference type="Proteomes" id="UP000694388"/>
    </source>
</evidence>
<dbReference type="GO" id="GO:0001503">
    <property type="term" value="P:ossification"/>
    <property type="evidence" value="ECO:0007669"/>
    <property type="project" value="TreeGrafter"/>
</dbReference>
<evidence type="ECO:0000256" key="5">
    <source>
        <dbReference type="ARBA" id="ARBA00023157"/>
    </source>
</evidence>
<dbReference type="InterPro" id="IPR016187">
    <property type="entry name" value="CTDL_fold"/>
</dbReference>
<dbReference type="SUPFAM" id="SSF56436">
    <property type="entry name" value="C-type lectin-like"/>
    <property type="match status" value="1"/>
</dbReference>
<dbReference type="AlphaFoldDB" id="A0A8C4N250"/>
<dbReference type="InterPro" id="IPR016186">
    <property type="entry name" value="C-type_lectin-like/link_sf"/>
</dbReference>
<dbReference type="Gene3D" id="3.10.100.10">
    <property type="entry name" value="Mannose-Binding Protein A, subunit A"/>
    <property type="match status" value="2"/>
</dbReference>
<dbReference type="InterPro" id="IPR001304">
    <property type="entry name" value="C-type_lectin-like"/>
</dbReference>
<dbReference type="Pfam" id="PF00059">
    <property type="entry name" value="Lectin_C"/>
    <property type="match status" value="1"/>
</dbReference>
<reference evidence="8" key="1">
    <citation type="submission" date="2025-08" db="UniProtKB">
        <authorList>
            <consortium name="Ensembl"/>
        </authorList>
    </citation>
    <scope>IDENTIFICATION</scope>
</reference>
<dbReference type="PROSITE" id="PS00615">
    <property type="entry name" value="C_TYPE_LECTIN_1"/>
    <property type="match status" value="1"/>
</dbReference>
<keyword evidence="3" id="KW-0732">Signal</keyword>
<dbReference type="SMART" id="SM00034">
    <property type="entry name" value="CLECT"/>
    <property type="match status" value="1"/>
</dbReference>
<evidence type="ECO:0000256" key="1">
    <source>
        <dbReference type="ARBA" id="ARBA00004613"/>
    </source>
</evidence>
<keyword evidence="9" id="KW-1185">Reference proteome</keyword>
<keyword evidence="6" id="KW-0472">Membrane</keyword>
<accession>A0A8C4N250</accession>
<keyword evidence="2" id="KW-0964">Secreted</keyword>
<evidence type="ECO:0000256" key="3">
    <source>
        <dbReference type="ARBA" id="ARBA00022729"/>
    </source>
</evidence>
<feature type="transmembrane region" description="Helical" evidence="6">
    <location>
        <begin position="20"/>
        <end position="42"/>
    </location>
</feature>
<reference evidence="8" key="2">
    <citation type="submission" date="2025-09" db="UniProtKB">
        <authorList>
            <consortium name="Ensembl"/>
        </authorList>
    </citation>
    <scope>IDENTIFICATION</scope>
</reference>
<dbReference type="PROSITE" id="PS50041">
    <property type="entry name" value="C_TYPE_LECTIN_2"/>
    <property type="match status" value="1"/>
</dbReference>
<dbReference type="Proteomes" id="UP000694388">
    <property type="component" value="Unplaced"/>
</dbReference>
<evidence type="ECO:0000256" key="2">
    <source>
        <dbReference type="ARBA" id="ARBA00022525"/>
    </source>
</evidence>
<keyword evidence="6" id="KW-0812">Transmembrane</keyword>
<evidence type="ECO:0000256" key="6">
    <source>
        <dbReference type="SAM" id="Phobius"/>
    </source>
</evidence>
<protein>
    <submittedName>
        <fullName evidence="8">Collectin sub-family member 11</fullName>
    </submittedName>
</protein>
<dbReference type="PANTHER" id="PTHR22799:SF1">
    <property type="entry name" value="C-TYPE LECTIN DOMAIN FAMILY 11 MEMBER A"/>
    <property type="match status" value="1"/>
</dbReference>
<dbReference type="GO" id="GO:0008083">
    <property type="term" value="F:growth factor activity"/>
    <property type="evidence" value="ECO:0007669"/>
    <property type="project" value="TreeGrafter"/>
</dbReference>
<dbReference type="PANTHER" id="PTHR22799">
    <property type="entry name" value="TETRANECTIN-RELATED"/>
    <property type="match status" value="1"/>
</dbReference>
<comment type="subcellular location">
    <subcellularLocation>
        <location evidence="1">Secreted</location>
    </subcellularLocation>
</comment>
<dbReference type="GO" id="GO:0005615">
    <property type="term" value="C:extracellular space"/>
    <property type="evidence" value="ECO:0007669"/>
    <property type="project" value="TreeGrafter"/>
</dbReference>
<dbReference type="InterPro" id="IPR018378">
    <property type="entry name" value="C-type_lectin_CS"/>
</dbReference>
<organism evidence="8 9">
    <name type="scientific">Eptatretus burgeri</name>
    <name type="common">Inshore hagfish</name>
    <dbReference type="NCBI Taxonomy" id="7764"/>
    <lineage>
        <taxon>Eukaryota</taxon>
        <taxon>Metazoa</taxon>
        <taxon>Chordata</taxon>
        <taxon>Craniata</taxon>
        <taxon>Vertebrata</taxon>
        <taxon>Cyclostomata</taxon>
        <taxon>Myxini</taxon>
        <taxon>Myxiniformes</taxon>
        <taxon>Myxinidae</taxon>
        <taxon>Eptatretinae</taxon>
        <taxon>Eptatretus</taxon>
    </lineage>
</organism>
<keyword evidence="4" id="KW-0430">Lectin</keyword>
<feature type="domain" description="C-type lectin" evidence="7">
    <location>
        <begin position="103"/>
        <end position="186"/>
    </location>
</feature>
<feature type="transmembrane region" description="Helical" evidence="6">
    <location>
        <begin position="49"/>
        <end position="67"/>
    </location>
</feature>